<dbReference type="AlphaFoldDB" id="A0A4R5LSU8"/>
<dbReference type="PANTHER" id="PTHR38339:SF1">
    <property type="entry name" value="TRANSGLUTAMINASE-LIKE DOMAIN-CONTAINING PROTEIN"/>
    <property type="match status" value="1"/>
</dbReference>
<dbReference type="OrthoDB" id="9804872at2"/>
<comment type="caution">
    <text evidence="3">The sequence shown here is derived from an EMBL/GenBank/DDBJ whole genome shotgun (WGS) entry which is preliminary data.</text>
</comment>
<dbReference type="PANTHER" id="PTHR38339">
    <property type="entry name" value="TRANSGLUTAMINASE DOMAIN PROTEIN"/>
    <property type="match status" value="1"/>
</dbReference>
<evidence type="ECO:0000313" key="4">
    <source>
        <dbReference type="Proteomes" id="UP000295554"/>
    </source>
</evidence>
<dbReference type="SMART" id="SM00460">
    <property type="entry name" value="TGc"/>
    <property type="match status" value="1"/>
</dbReference>
<dbReference type="InterPro" id="IPR038765">
    <property type="entry name" value="Papain-like_cys_pep_sf"/>
</dbReference>
<keyword evidence="4" id="KW-1185">Reference proteome</keyword>
<feature type="signal peptide" evidence="1">
    <location>
        <begin position="1"/>
        <end position="19"/>
    </location>
</feature>
<gene>
    <name evidence="3" type="ORF">E2F43_10535</name>
</gene>
<dbReference type="Proteomes" id="UP000295554">
    <property type="component" value="Unassembled WGS sequence"/>
</dbReference>
<feature type="domain" description="Transglutaminase-like" evidence="2">
    <location>
        <begin position="184"/>
        <end position="250"/>
    </location>
</feature>
<dbReference type="SUPFAM" id="SSF54001">
    <property type="entry name" value="Cysteine proteinases"/>
    <property type="match status" value="1"/>
</dbReference>
<keyword evidence="1" id="KW-0732">Signal</keyword>
<evidence type="ECO:0000256" key="1">
    <source>
        <dbReference type="SAM" id="SignalP"/>
    </source>
</evidence>
<organism evidence="3 4">
    <name type="scientific">Seongchinamella unica</name>
    <dbReference type="NCBI Taxonomy" id="2547392"/>
    <lineage>
        <taxon>Bacteria</taxon>
        <taxon>Pseudomonadati</taxon>
        <taxon>Pseudomonadota</taxon>
        <taxon>Gammaproteobacteria</taxon>
        <taxon>Cellvibrionales</taxon>
        <taxon>Halieaceae</taxon>
        <taxon>Seongchinamella</taxon>
    </lineage>
</organism>
<dbReference type="InterPro" id="IPR002931">
    <property type="entry name" value="Transglutaminase-like"/>
</dbReference>
<evidence type="ECO:0000259" key="2">
    <source>
        <dbReference type="SMART" id="SM00460"/>
    </source>
</evidence>
<evidence type="ECO:0000313" key="3">
    <source>
        <dbReference type="EMBL" id="TDG13926.1"/>
    </source>
</evidence>
<name>A0A4R5LSU8_9GAMM</name>
<reference evidence="3 4" key="1">
    <citation type="submission" date="2019-03" db="EMBL/GenBank/DDBJ databases">
        <title>Seongchinamella monodicae gen. nov., sp. nov., a novel member of the Gammaproteobacteria isolated from a tidal mudflat of beach.</title>
        <authorList>
            <person name="Yang H.G."/>
            <person name="Kang J.W."/>
            <person name="Lee S.D."/>
        </authorList>
    </citation>
    <scope>NUCLEOTIDE SEQUENCE [LARGE SCALE GENOMIC DNA]</scope>
    <source>
        <strain evidence="3 4">GH4-78</strain>
    </source>
</reference>
<dbReference type="EMBL" id="SMSE01000002">
    <property type="protein sequence ID" value="TDG13926.1"/>
    <property type="molecule type" value="Genomic_DNA"/>
</dbReference>
<accession>A0A4R5LSU8</accession>
<feature type="chain" id="PRO_5020647884" evidence="1">
    <location>
        <begin position="20"/>
        <end position="320"/>
    </location>
</feature>
<dbReference type="Gene3D" id="3.10.620.30">
    <property type="match status" value="1"/>
</dbReference>
<proteinExistence type="predicted"/>
<protein>
    <submittedName>
        <fullName evidence="3">Transglutaminase domain-containing protein</fullName>
    </submittedName>
</protein>
<sequence length="320" mass="36077">MQKLSLILAIVLFSATAVADHSTRKFEFSYRVLAGQFPNHDAVDIFIPLPVENSDQQILETRFRTSMPGEELSEAVHGNRYYQIRRPANINGPIDAEFTWVVERRVVTASAGTLSEEERQRYLAPNLLVPVGHEILAPIQAEIHAMRGDDSASATARAIYDWIVDNVEYKKVGTGWGNGDTFWACSERYGNCTDFHALFVALARSEGIPARFEIGFPVPEDKPRGRIDGYHCWVQFYLPGQGWIPIDASEAAKHPEKRELFYGTHPADRIHLSTGRDLVLSEASKSQPLNYFIYPHVEVGGIPWKVDLETEFSFRELDPG</sequence>
<dbReference type="RefSeq" id="WP_133212376.1">
    <property type="nucleotide sequence ID" value="NZ_SMSE01000002.1"/>
</dbReference>
<dbReference type="Pfam" id="PF01841">
    <property type="entry name" value="Transglut_core"/>
    <property type="match status" value="1"/>
</dbReference>